<evidence type="ECO:0008006" key="3">
    <source>
        <dbReference type="Google" id="ProtNLM"/>
    </source>
</evidence>
<protein>
    <recommendedName>
        <fullName evidence="3">STAS/SEC14 domain-containing protein</fullName>
    </recommendedName>
</protein>
<comment type="caution">
    <text evidence="1">The sequence shown here is derived from an EMBL/GenBank/DDBJ whole genome shotgun (WGS) entry which is preliminary data.</text>
</comment>
<accession>A0ABW0EAH9</accession>
<organism evidence="1 2">
    <name type="scientific">Adhaeribacter terreus</name>
    <dbReference type="NCBI Taxonomy" id="529703"/>
    <lineage>
        <taxon>Bacteria</taxon>
        <taxon>Pseudomonadati</taxon>
        <taxon>Bacteroidota</taxon>
        <taxon>Cytophagia</taxon>
        <taxon>Cytophagales</taxon>
        <taxon>Hymenobacteraceae</taxon>
        <taxon>Adhaeribacter</taxon>
    </lineage>
</organism>
<gene>
    <name evidence="1" type="ORF">ACFPIB_06660</name>
</gene>
<dbReference type="EMBL" id="JBHSKT010000003">
    <property type="protein sequence ID" value="MFC5270280.1"/>
    <property type="molecule type" value="Genomic_DNA"/>
</dbReference>
<proteinExistence type="predicted"/>
<sequence length="145" mass="17190">MSCLPQLVYQKDGHEIEYFDKYKALQLSWYGHVTSETYMHVLDEMLRLGIQYQTENWLIDARDVDFMELGERNWTRNYFRNEVLKCPLKKVARLASGNFENETYISSFISSVLNGMNLPYKFCYLPDANSAFEWFSEDDCTSKED</sequence>
<evidence type="ECO:0000313" key="2">
    <source>
        <dbReference type="Proteomes" id="UP001596161"/>
    </source>
</evidence>
<dbReference type="Proteomes" id="UP001596161">
    <property type="component" value="Unassembled WGS sequence"/>
</dbReference>
<evidence type="ECO:0000313" key="1">
    <source>
        <dbReference type="EMBL" id="MFC5270280.1"/>
    </source>
</evidence>
<keyword evidence="2" id="KW-1185">Reference proteome</keyword>
<name>A0ABW0EAH9_9BACT</name>
<reference evidence="2" key="1">
    <citation type="journal article" date="2019" name="Int. J. Syst. Evol. Microbiol.">
        <title>The Global Catalogue of Microorganisms (GCM) 10K type strain sequencing project: providing services to taxonomists for standard genome sequencing and annotation.</title>
        <authorList>
            <consortium name="The Broad Institute Genomics Platform"/>
            <consortium name="The Broad Institute Genome Sequencing Center for Infectious Disease"/>
            <person name="Wu L."/>
            <person name="Ma J."/>
        </authorList>
    </citation>
    <scope>NUCLEOTIDE SEQUENCE [LARGE SCALE GENOMIC DNA]</scope>
    <source>
        <strain evidence="2">KACC 12602</strain>
    </source>
</reference>